<dbReference type="Proteomes" id="UP001056384">
    <property type="component" value="Chromosome 5"/>
</dbReference>
<dbReference type="InterPro" id="IPR016167">
    <property type="entry name" value="FAD-bd_PCMH_sub1"/>
</dbReference>
<keyword evidence="3" id="KW-0274">FAD</keyword>
<name>A0A9Q9AVR5_9PEZI</name>
<dbReference type="PANTHER" id="PTHR42973">
    <property type="entry name" value="BINDING OXIDOREDUCTASE, PUTATIVE (AFU_ORTHOLOGUE AFUA_1G17690)-RELATED"/>
    <property type="match status" value="1"/>
</dbReference>
<keyword evidence="4" id="KW-0560">Oxidoreductase</keyword>
<dbReference type="InterPro" id="IPR036318">
    <property type="entry name" value="FAD-bd_PCMH-like_sf"/>
</dbReference>
<evidence type="ECO:0000313" key="7">
    <source>
        <dbReference type="EMBL" id="USW52993.1"/>
    </source>
</evidence>
<evidence type="ECO:0000256" key="2">
    <source>
        <dbReference type="ARBA" id="ARBA00022630"/>
    </source>
</evidence>
<feature type="chain" id="PRO_5040500283" evidence="5">
    <location>
        <begin position="20"/>
        <end position="500"/>
    </location>
</feature>
<dbReference type="Gene3D" id="3.30.43.10">
    <property type="entry name" value="Uridine Diphospho-n-acetylenolpyruvylglucosamine Reductase, domain 2"/>
    <property type="match status" value="1"/>
</dbReference>
<dbReference type="InterPro" id="IPR016166">
    <property type="entry name" value="FAD-bd_PCMH"/>
</dbReference>
<keyword evidence="2" id="KW-0285">Flavoprotein</keyword>
<protein>
    <submittedName>
        <fullName evidence="7">FAD-binding domain, PCMH-type, FAD-binding, type PCMH, subdomain 1</fullName>
    </submittedName>
</protein>
<dbReference type="GO" id="GO:0071949">
    <property type="term" value="F:FAD binding"/>
    <property type="evidence" value="ECO:0007669"/>
    <property type="project" value="InterPro"/>
</dbReference>
<reference evidence="7" key="1">
    <citation type="submission" date="2022-06" db="EMBL/GenBank/DDBJ databases">
        <title>Complete genome sequences of two strains of the flax pathogen Septoria linicola.</title>
        <authorList>
            <person name="Lapalu N."/>
            <person name="Simon A."/>
            <person name="Demenou B."/>
            <person name="Paumier D."/>
            <person name="Guillot M.-P."/>
            <person name="Gout L."/>
            <person name="Valade R."/>
        </authorList>
    </citation>
    <scope>NUCLEOTIDE SEQUENCE</scope>
    <source>
        <strain evidence="7">SE15195</strain>
    </source>
</reference>
<evidence type="ECO:0000256" key="4">
    <source>
        <dbReference type="ARBA" id="ARBA00023002"/>
    </source>
</evidence>
<dbReference type="GO" id="GO:0016491">
    <property type="term" value="F:oxidoreductase activity"/>
    <property type="evidence" value="ECO:0007669"/>
    <property type="project" value="UniProtKB-KW"/>
</dbReference>
<dbReference type="OrthoDB" id="2151789at2759"/>
<proteinExistence type="inferred from homology"/>
<organism evidence="7 8">
    <name type="scientific">Septoria linicola</name>
    <dbReference type="NCBI Taxonomy" id="215465"/>
    <lineage>
        <taxon>Eukaryota</taxon>
        <taxon>Fungi</taxon>
        <taxon>Dikarya</taxon>
        <taxon>Ascomycota</taxon>
        <taxon>Pezizomycotina</taxon>
        <taxon>Dothideomycetes</taxon>
        <taxon>Dothideomycetidae</taxon>
        <taxon>Mycosphaerellales</taxon>
        <taxon>Mycosphaerellaceae</taxon>
        <taxon>Septoria</taxon>
    </lineage>
</organism>
<comment type="similarity">
    <text evidence="1">Belongs to the oxygen-dependent FAD-linked oxidoreductase family.</text>
</comment>
<dbReference type="Gene3D" id="3.30.465.10">
    <property type="match status" value="1"/>
</dbReference>
<dbReference type="SUPFAM" id="SSF56176">
    <property type="entry name" value="FAD-binding/transporter-associated domain-like"/>
    <property type="match status" value="1"/>
</dbReference>
<dbReference type="PROSITE" id="PS51387">
    <property type="entry name" value="FAD_PCMH"/>
    <property type="match status" value="1"/>
</dbReference>
<evidence type="ECO:0000256" key="1">
    <source>
        <dbReference type="ARBA" id="ARBA00005466"/>
    </source>
</evidence>
<evidence type="ECO:0000313" key="8">
    <source>
        <dbReference type="Proteomes" id="UP001056384"/>
    </source>
</evidence>
<dbReference type="InterPro" id="IPR050416">
    <property type="entry name" value="FAD-linked_Oxidoreductase"/>
</dbReference>
<evidence type="ECO:0000259" key="6">
    <source>
        <dbReference type="PROSITE" id="PS51387"/>
    </source>
</evidence>
<keyword evidence="5" id="KW-0732">Signal</keyword>
<feature type="domain" description="FAD-binding PCMH-type" evidence="6">
    <location>
        <begin position="68"/>
        <end position="238"/>
    </location>
</feature>
<feature type="signal peptide" evidence="5">
    <location>
        <begin position="1"/>
        <end position="19"/>
    </location>
</feature>
<dbReference type="PANTHER" id="PTHR42973:SF34">
    <property type="entry name" value="FAD BINDING DOMAIN PROTEIN (AFU_ORTHOLOGUE AFUA_3G02770)"/>
    <property type="match status" value="1"/>
</dbReference>
<accession>A0A9Q9AVR5</accession>
<keyword evidence="8" id="KW-1185">Reference proteome</keyword>
<dbReference type="EMBL" id="CP099422">
    <property type="protein sequence ID" value="USW52993.1"/>
    <property type="molecule type" value="Genomic_DNA"/>
</dbReference>
<dbReference type="InterPro" id="IPR006094">
    <property type="entry name" value="Oxid_FAD_bind_N"/>
</dbReference>
<dbReference type="InterPro" id="IPR016169">
    <property type="entry name" value="FAD-bd_PCMH_sub2"/>
</dbReference>
<dbReference type="AlphaFoldDB" id="A0A9Q9AVR5"/>
<evidence type="ECO:0000256" key="3">
    <source>
        <dbReference type="ARBA" id="ARBA00022827"/>
    </source>
</evidence>
<dbReference type="Pfam" id="PF01565">
    <property type="entry name" value="FAD_binding_4"/>
    <property type="match status" value="1"/>
</dbReference>
<dbReference type="Gene3D" id="3.40.462.20">
    <property type="match status" value="1"/>
</dbReference>
<evidence type="ECO:0000256" key="5">
    <source>
        <dbReference type="SAM" id="SignalP"/>
    </source>
</evidence>
<sequence>MWTTAALASFISLAAFSASSPPPQYGSTKSCASACTELNKALPGQVTTANNAAEYRSIQAGYYSAFNGELSPACFVLPTKAEDVATVVKVAKKLQCPFAVKGGGHTFFAGANSIQDGISVDLQRLNQVTPNADGSASIGPGNRWGQVYETLDPLGKTVMGGRVSSVGVGGLLVSGGLSFLHPSRGFGCDNIRGYQLVNAEGKVLEVTQKSYPDLFWALRGGGNNFGVVTRFDVDTVQQGSFWGGSINYNISQLDSLMKAYNRLAQPETQDIKATTWFAPVYFPQTNFWLINVEPVYADPVATTPEIFKPFVEAPDQLSNSIRIANISSLTRDTTPVAGSSQAEWDITMKMNTEVVHYMKERIETGALSHPAITQIAFPVQILGKPTLSHTGNRGGNALGLSPADGPLLITQLGLTWNATESAADDAAIIAQGDALMADVKKWSERKGLAHRYIYMNYAGKSQDVFAGYGASNQAKLRRIAKKYDPQGVFQKLVPGGKKLF</sequence>
<gene>
    <name evidence="7" type="ORF">Slin15195_G063120</name>
</gene>